<organism evidence="2 3">
    <name type="scientific">Stephania yunnanensis</name>
    <dbReference type="NCBI Taxonomy" id="152371"/>
    <lineage>
        <taxon>Eukaryota</taxon>
        <taxon>Viridiplantae</taxon>
        <taxon>Streptophyta</taxon>
        <taxon>Embryophyta</taxon>
        <taxon>Tracheophyta</taxon>
        <taxon>Spermatophyta</taxon>
        <taxon>Magnoliopsida</taxon>
        <taxon>Ranunculales</taxon>
        <taxon>Menispermaceae</taxon>
        <taxon>Menispermoideae</taxon>
        <taxon>Cissampelideae</taxon>
        <taxon>Stephania</taxon>
    </lineage>
</organism>
<name>A0AAP0KVA5_9MAGN</name>
<feature type="domain" description="MIF4G-like type 1" evidence="1">
    <location>
        <begin position="74"/>
        <end position="154"/>
    </location>
</feature>
<comment type="caution">
    <text evidence="2">The sequence shown here is derived from an EMBL/GenBank/DDBJ whole genome shotgun (WGS) entry which is preliminary data.</text>
</comment>
<dbReference type="PANTHER" id="PTHR12412">
    <property type="entry name" value="CAP BINDING PROTEIN"/>
    <property type="match status" value="1"/>
</dbReference>
<dbReference type="SUPFAM" id="SSF48371">
    <property type="entry name" value="ARM repeat"/>
    <property type="match status" value="1"/>
</dbReference>
<dbReference type="GO" id="GO:0003729">
    <property type="term" value="F:mRNA binding"/>
    <property type="evidence" value="ECO:0007669"/>
    <property type="project" value="TreeGrafter"/>
</dbReference>
<gene>
    <name evidence="2" type="ORF">Syun_005714</name>
</gene>
<dbReference type="PANTHER" id="PTHR12412:SF2">
    <property type="entry name" value="NUCLEAR CAP-BINDING PROTEIN SUBUNIT 1"/>
    <property type="match status" value="1"/>
</dbReference>
<dbReference type="Proteomes" id="UP001420932">
    <property type="component" value="Unassembled WGS sequence"/>
</dbReference>
<dbReference type="GO" id="GO:0005634">
    <property type="term" value="C:nucleus"/>
    <property type="evidence" value="ECO:0007669"/>
    <property type="project" value="TreeGrafter"/>
</dbReference>
<proteinExistence type="predicted"/>
<protein>
    <recommendedName>
        <fullName evidence="1">MIF4G-like type 1 domain-containing protein</fullName>
    </recommendedName>
</protein>
<dbReference type="GO" id="GO:0005846">
    <property type="term" value="C:nuclear cap binding complex"/>
    <property type="evidence" value="ECO:0007669"/>
    <property type="project" value="InterPro"/>
</dbReference>
<dbReference type="InterPro" id="IPR027159">
    <property type="entry name" value="CBP80"/>
</dbReference>
<sequence>MRQLRESIEREKSNERASKGRLLQFEEDRSFVAEQINYPRRLRRLNIFPASKTEDLQPIDRFVVEEYLCISKECRRVVRALFEKIADLDMECRTRLVLWFSHHLSNFQFIRPWEEWAFVLGLPKWAPQRVFVQEVLEREVRLSYWGKIKQNAPELEELLPPKVGSNFRYSTEDGVERTSLRMKCRWHLATW</sequence>
<evidence type="ECO:0000313" key="2">
    <source>
        <dbReference type="EMBL" id="KAK9159373.1"/>
    </source>
</evidence>
<dbReference type="AlphaFoldDB" id="A0AAP0KVA5"/>
<accession>A0AAP0KVA5</accession>
<evidence type="ECO:0000259" key="1">
    <source>
        <dbReference type="Pfam" id="PF09088"/>
    </source>
</evidence>
<dbReference type="GO" id="GO:0000339">
    <property type="term" value="F:RNA cap binding"/>
    <property type="evidence" value="ECO:0007669"/>
    <property type="project" value="InterPro"/>
</dbReference>
<reference evidence="2 3" key="1">
    <citation type="submission" date="2024-01" db="EMBL/GenBank/DDBJ databases">
        <title>Genome assemblies of Stephania.</title>
        <authorList>
            <person name="Yang L."/>
        </authorList>
    </citation>
    <scope>NUCLEOTIDE SEQUENCE [LARGE SCALE GENOMIC DNA]</scope>
    <source>
        <strain evidence="2">YNDBR</strain>
        <tissue evidence="2">Leaf</tissue>
    </source>
</reference>
<evidence type="ECO:0000313" key="3">
    <source>
        <dbReference type="Proteomes" id="UP001420932"/>
    </source>
</evidence>
<dbReference type="InterPro" id="IPR015172">
    <property type="entry name" value="MIF4G-like_typ-1"/>
</dbReference>
<dbReference type="EMBL" id="JBBNAF010000003">
    <property type="protein sequence ID" value="KAK9159373.1"/>
    <property type="molecule type" value="Genomic_DNA"/>
</dbReference>
<dbReference type="InterPro" id="IPR016024">
    <property type="entry name" value="ARM-type_fold"/>
</dbReference>
<dbReference type="Gene3D" id="1.25.40.180">
    <property type="match status" value="1"/>
</dbReference>
<keyword evidence="3" id="KW-1185">Reference proteome</keyword>
<dbReference type="Pfam" id="PF09088">
    <property type="entry name" value="MIF4G_like"/>
    <property type="match status" value="1"/>
</dbReference>
<dbReference type="GO" id="GO:0000184">
    <property type="term" value="P:nuclear-transcribed mRNA catabolic process, nonsense-mediated decay"/>
    <property type="evidence" value="ECO:0007669"/>
    <property type="project" value="TreeGrafter"/>
</dbReference>
<dbReference type="GO" id="GO:0006406">
    <property type="term" value="P:mRNA export from nucleus"/>
    <property type="evidence" value="ECO:0007669"/>
    <property type="project" value="InterPro"/>
</dbReference>